<accession>A0A7G5MX29</accession>
<dbReference type="InterPro" id="IPR036388">
    <property type="entry name" value="WH-like_DNA-bd_sf"/>
</dbReference>
<dbReference type="AlphaFoldDB" id="A0A7G5MX29"/>
<evidence type="ECO:0000256" key="1">
    <source>
        <dbReference type="ARBA" id="ARBA00022741"/>
    </source>
</evidence>
<dbReference type="Pfam" id="PF13191">
    <property type="entry name" value="AAA_16"/>
    <property type="match status" value="1"/>
</dbReference>
<feature type="repeat" description="TPR" evidence="3">
    <location>
        <begin position="862"/>
        <end position="895"/>
    </location>
</feature>
<dbReference type="Pfam" id="PF03704">
    <property type="entry name" value="BTAD"/>
    <property type="match status" value="1"/>
</dbReference>
<dbReference type="PANTHER" id="PTHR16305:SF28">
    <property type="entry name" value="GUANYLATE CYCLASE DOMAIN-CONTAINING PROTEIN"/>
    <property type="match status" value="1"/>
</dbReference>
<feature type="domain" description="Bacterial transcriptional activator" evidence="4">
    <location>
        <begin position="135"/>
        <end position="264"/>
    </location>
</feature>
<sequence length="1032" mass="119962">MAAALENFQSSGLYALLYVGFCIKWSAEKAAFSERRKIVSTVQIYVLQTPQILLDGEQILLPYKKAEALLYYMAIEKKATRDQIAALLWDSCDEATAKKNLRHALYTIRKIFHTDLVSSPTRQTLELNPELTFLVDYDAFMENREPELYREELLGGFYIKNAYPYEEWLTMKRGLAKEAFLRAIYEKMQNNAGLSVAEGETLFERYVQEDPLDERVYLRMMEIYESAHLYYKGIRLYQQLVNLLNTELRVAPRREIRELYRKLLHVWSEEGEKEEENSGEVCTGRECELQLLQASYRQFLSGTPTSVLLSGKSGVGKTYLAERFLEEITGENTVVLRAACLENEQNIVLQPWNTIMMQVNSLLKKHDFALDKKYLQAAELLFPLFNTGDVKEPVMGDTTISYSYRATRNLLIKLFEEIGEQALVVLFFDNIQYMDETSLEFLSLLMRAKNPNIMVLVTSPCIFTQPLRTALKPLLKESCLQEITLFPFTREAVRKILAGRLGEERVSEELLDTVYSETSGNALYLKTLLDCCGDGRLEAGDITPLNQVWEQKMAALQKKTRQVLELISSCQAWADMDACMQILKCDEMEILDAVDELKEQGFIREQQDDETVRFFFCHDSIQKFVHTKMSPSKRRVFHRKLAEYIEGLPFYEANRYERLIYHYTLCGDREKALEYRIKALTEYSYRYYELYPLFPAAGKKEVQMDSVLDYCRQLEEELLELCRRNPQKESYLKLHVSLMQATAQYCIPQGYYREGAQCIEKALKSNVLTGDDPKEKIRCLRFLIYQQINLWEMEHTEEYLEESLLLSEKNGLSEDYAITCRLYGLYLTMKGRFEQGMEYLKKSLEFFMNAPLKSRIYALNIAACYNYMGEILRKQKHFQEANRYYREAVATCDSNHCPCNATFYSNMGRSYLAMGKTRQSQDALYQADRVYEESFTLIGRSITKGYLAVLEAEKGNKAEAVRYLEDAKKSADQFASPYAKGLLALTEAELMVRFPENFREILTEPVDVYKETAKRCLKEIPGAYEIEWLEDI</sequence>
<evidence type="ECO:0000259" key="4">
    <source>
        <dbReference type="SMART" id="SM01043"/>
    </source>
</evidence>
<dbReference type="Gene3D" id="3.40.50.300">
    <property type="entry name" value="P-loop containing nucleotide triphosphate hydrolases"/>
    <property type="match status" value="1"/>
</dbReference>
<dbReference type="GO" id="GO:0005737">
    <property type="term" value="C:cytoplasm"/>
    <property type="evidence" value="ECO:0007669"/>
    <property type="project" value="TreeGrafter"/>
</dbReference>
<dbReference type="SMART" id="SM00028">
    <property type="entry name" value="TPR"/>
    <property type="match status" value="4"/>
</dbReference>
<evidence type="ECO:0000256" key="3">
    <source>
        <dbReference type="PROSITE-ProRule" id="PRU00339"/>
    </source>
</evidence>
<evidence type="ECO:0000256" key="2">
    <source>
        <dbReference type="ARBA" id="ARBA00022840"/>
    </source>
</evidence>
<dbReference type="InterPro" id="IPR011990">
    <property type="entry name" value="TPR-like_helical_dom_sf"/>
</dbReference>
<dbReference type="SUPFAM" id="SSF48452">
    <property type="entry name" value="TPR-like"/>
    <property type="match status" value="3"/>
</dbReference>
<name>A0A7G5MX29_9FIRM</name>
<evidence type="ECO:0000313" key="5">
    <source>
        <dbReference type="EMBL" id="QMW79172.1"/>
    </source>
</evidence>
<dbReference type="PROSITE" id="PS50005">
    <property type="entry name" value="TPR"/>
    <property type="match status" value="1"/>
</dbReference>
<dbReference type="SMART" id="SM01043">
    <property type="entry name" value="BTAD"/>
    <property type="match status" value="1"/>
</dbReference>
<protein>
    <submittedName>
        <fullName evidence="5">Tetratricopeptide repeat protein</fullName>
    </submittedName>
</protein>
<dbReference type="EMBL" id="CP039126">
    <property type="protein sequence ID" value="QMW79172.1"/>
    <property type="molecule type" value="Genomic_DNA"/>
</dbReference>
<keyword evidence="3" id="KW-0802">TPR repeat</keyword>
<proteinExistence type="predicted"/>
<dbReference type="PANTHER" id="PTHR16305">
    <property type="entry name" value="TESTICULAR SOLUBLE ADENYLYL CYCLASE"/>
    <property type="match status" value="1"/>
</dbReference>
<dbReference type="GO" id="GO:0004016">
    <property type="term" value="F:adenylate cyclase activity"/>
    <property type="evidence" value="ECO:0007669"/>
    <property type="project" value="TreeGrafter"/>
</dbReference>
<dbReference type="InterPro" id="IPR027417">
    <property type="entry name" value="P-loop_NTPase"/>
</dbReference>
<dbReference type="InterPro" id="IPR041664">
    <property type="entry name" value="AAA_16"/>
</dbReference>
<dbReference type="Proteomes" id="UP000515789">
    <property type="component" value="Chromosome"/>
</dbReference>
<dbReference type="Gene3D" id="1.25.40.10">
    <property type="entry name" value="Tetratricopeptide repeat domain"/>
    <property type="match status" value="3"/>
</dbReference>
<dbReference type="InterPro" id="IPR019734">
    <property type="entry name" value="TPR_rpt"/>
</dbReference>
<reference evidence="5 6" key="1">
    <citation type="submission" date="2019-04" db="EMBL/GenBank/DDBJ databases">
        <authorList>
            <person name="Schori C."/>
            <person name="Ahrens C."/>
        </authorList>
    </citation>
    <scope>NUCLEOTIDE SEQUENCE [LARGE SCALE GENOMIC DNA]</scope>
    <source>
        <strain evidence="5 6">DSM 2950</strain>
    </source>
</reference>
<evidence type="ECO:0000313" key="6">
    <source>
        <dbReference type="Proteomes" id="UP000515789"/>
    </source>
</evidence>
<organism evidence="5 6">
    <name type="scientific">Blautia producta</name>
    <dbReference type="NCBI Taxonomy" id="33035"/>
    <lineage>
        <taxon>Bacteria</taxon>
        <taxon>Bacillati</taxon>
        <taxon>Bacillota</taxon>
        <taxon>Clostridia</taxon>
        <taxon>Lachnospirales</taxon>
        <taxon>Lachnospiraceae</taxon>
        <taxon>Blautia</taxon>
    </lineage>
</organism>
<dbReference type="Gene3D" id="1.10.10.10">
    <property type="entry name" value="Winged helix-like DNA-binding domain superfamily/Winged helix DNA-binding domain"/>
    <property type="match status" value="1"/>
</dbReference>
<dbReference type="InterPro" id="IPR005158">
    <property type="entry name" value="BTAD"/>
</dbReference>
<dbReference type="SUPFAM" id="SSF52540">
    <property type="entry name" value="P-loop containing nucleoside triphosphate hydrolases"/>
    <property type="match status" value="1"/>
</dbReference>
<keyword evidence="2" id="KW-0067">ATP-binding</keyword>
<dbReference type="GO" id="GO:0005524">
    <property type="term" value="F:ATP binding"/>
    <property type="evidence" value="ECO:0007669"/>
    <property type="project" value="UniProtKB-KW"/>
</dbReference>
<keyword evidence="1" id="KW-0547">Nucleotide-binding</keyword>
<gene>
    <name evidence="5" type="ORF">E5259_17070</name>
</gene>